<dbReference type="SUPFAM" id="SSF56988">
    <property type="entry name" value="Anthrax protective antigen"/>
    <property type="match status" value="1"/>
</dbReference>
<dbReference type="GO" id="GO:0005576">
    <property type="term" value="C:extracellular region"/>
    <property type="evidence" value="ECO:0007669"/>
    <property type="project" value="InterPro"/>
</dbReference>
<gene>
    <name evidence="3" type="ORF">B7C51_05980</name>
</gene>
<evidence type="ECO:0000256" key="1">
    <source>
        <dbReference type="SAM" id="MobiDB-lite"/>
    </source>
</evidence>
<reference evidence="3 4" key="1">
    <citation type="submission" date="2017-03" db="EMBL/GenBank/DDBJ databases">
        <title>Paenibacillus larvae genome sequencing.</title>
        <authorList>
            <person name="Dingman D.W."/>
        </authorList>
    </citation>
    <scope>NUCLEOTIDE SEQUENCE [LARGE SCALE GENOMIC DNA]</scope>
    <source>
        <strain evidence="3 4">SAG 10367</strain>
    </source>
</reference>
<evidence type="ECO:0000259" key="2">
    <source>
        <dbReference type="PROSITE" id="PS51820"/>
    </source>
</evidence>
<proteinExistence type="predicted"/>
<sequence length="238" mass="27912">MKTTKQTHSLPFGLMGFYHADPNFTDLSIIEIQTFEDQNDTDAKKELSEALTQEKQRFQSIRWTGYIKPSKTNDYLFYTSDDEHAALKIDDHIVLNGSEKKERISLEQGKLYKIVLEYKPKEEQNLNVLDTFKVFWETDRDQKVIIPKENLVFPTSVERSKEDRIIPKQDMKGYSSDDLPDSDDDGIPDDWEINGYTVIKRRLVKWDEEKHAGKYTKFVSDPMMSIQQVILIQIVKKH</sequence>
<dbReference type="Gene3D" id="3.90.182.10">
    <property type="entry name" value="Toxin - Anthrax Protective Antigen,domain 1"/>
    <property type="match status" value="1"/>
</dbReference>
<dbReference type="InterPro" id="IPR037524">
    <property type="entry name" value="PA14/GLEYA"/>
</dbReference>
<name>A0A1V0UR70_9BACL</name>
<dbReference type="PROSITE" id="PS51820">
    <property type="entry name" value="PA14"/>
    <property type="match status" value="1"/>
</dbReference>
<feature type="domain" description="PA14" evidence="2">
    <location>
        <begin position="9"/>
        <end position="150"/>
    </location>
</feature>
<dbReference type="InterPro" id="IPR035088">
    <property type="entry name" value="PA_Ca-bd"/>
</dbReference>
<dbReference type="Pfam" id="PF07691">
    <property type="entry name" value="PA14"/>
    <property type="match status" value="1"/>
</dbReference>
<feature type="region of interest" description="Disordered" evidence="1">
    <location>
        <begin position="164"/>
        <end position="186"/>
    </location>
</feature>
<dbReference type="InterPro" id="IPR003896">
    <property type="entry name" value="Bacterial_exotoxin_B"/>
</dbReference>
<dbReference type="InterPro" id="IPR011658">
    <property type="entry name" value="PA14_dom"/>
</dbReference>
<protein>
    <recommendedName>
        <fullName evidence="2">PA14 domain-containing protein</fullName>
    </recommendedName>
</protein>
<dbReference type="Pfam" id="PF03495">
    <property type="entry name" value="Binary_toxB"/>
    <property type="match status" value="1"/>
</dbReference>
<evidence type="ECO:0000313" key="3">
    <source>
        <dbReference type="EMBL" id="ARF67462.1"/>
    </source>
</evidence>
<dbReference type="AlphaFoldDB" id="A0A1V0UR70"/>
<evidence type="ECO:0000313" key="4">
    <source>
        <dbReference type="Proteomes" id="UP000192727"/>
    </source>
</evidence>
<dbReference type="PRINTS" id="PR01391">
    <property type="entry name" value="BINARYTOXINB"/>
</dbReference>
<dbReference type="Proteomes" id="UP000192727">
    <property type="component" value="Chromosome"/>
</dbReference>
<dbReference type="EMBL" id="CP020557">
    <property type="protein sequence ID" value="ARF67462.1"/>
    <property type="molecule type" value="Genomic_DNA"/>
</dbReference>
<dbReference type="SMART" id="SM00758">
    <property type="entry name" value="PA14"/>
    <property type="match status" value="1"/>
</dbReference>
<accession>A0A1V0UR70</accession>
<organism evidence="3 4">
    <name type="scientific">Paenibacillus larvae subsp. pulvifaciens</name>
    <dbReference type="NCBI Taxonomy" id="1477"/>
    <lineage>
        <taxon>Bacteria</taxon>
        <taxon>Bacillati</taxon>
        <taxon>Bacillota</taxon>
        <taxon>Bacilli</taxon>
        <taxon>Bacillales</taxon>
        <taxon>Paenibacillaceae</taxon>
        <taxon>Paenibacillus</taxon>
    </lineage>
</organism>